<feature type="binding site" evidence="1">
    <location>
        <position position="105"/>
    </location>
    <ligand>
        <name>Zn(2+)</name>
        <dbReference type="ChEBI" id="CHEBI:29105"/>
    </ligand>
</feature>
<dbReference type="InterPro" id="IPR002481">
    <property type="entry name" value="FUR"/>
</dbReference>
<feature type="binding site" evidence="1">
    <location>
        <position position="108"/>
    </location>
    <ligand>
        <name>Zn(2+)</name>
        <dbReference type="ChEBI" id="CHEBI:29105"/>
    </ligand>
</feature>
<feature type="binding site" evidence="1">
    <location>
        <position position="148"/>
    </location>
    <ligand>
        <name>Zn(2+)</name>
        <dbReference type="ChEBI" id="CHEBI:29105"/>
    </ligand>
</feature>
<dbReference type="SUPFAM" id="SSF46785">
    <property type="entry name" value="Winged helix' DNA-binding domain"/>
    <property type="match status" value="1"/>
</dbReference>
<dbReference type="RefSeq" id="WP_259314228.1">
    <property type="nucleotide sequence ID" value="NZ_CP087164.1"/>
</dbReference>
<dbReference type="EMBL" id="CP087164">
    <property type="protein sequence ID" value="UGS34561.1"/>
    <property type="molecule type" value="Genomic_DNA"/>
</dbReference>
<dbReference type="GO" id="GO:0003700">
    <property type="term" value="F:DNA-binding transcription factor activity"/>
    <property type="evidence" value="ECO:0007669"/>
    <property type="project" value="InterPro"/>
</dbReference>
<sequence length="165" mass="17508">MTVATLRSRPGSTLQTAFDHLRDVGLRLSAARRLVLEALCAADGPMSAEQIAGGIGGRVPCSDLASVYRNLEVLEQTGIVRHVHLGHGPGLYALTTGGDREYLTCERCGDFRALVPAELDGVRGLIRERFGYEACFVHFPIVGLCRSCRSDTGALSAPGSAPAPT</sequence>
<keyword evidence="3" id="KW-1185">Reference proteome</keyword>
<dbReference type="PANTHER" id="PTHR33202">
    <property type="entry name" value="ZINC UPTAKE REGULATION PROTEIN"/>
    <property type="match status" value="1"/>
</dbReference>
<reference evidence="2" key="1">
    <citation type="journal article" date="2022" name="Int. J. Syst. Evol. Microbiol.">
        <title>Pseudomonas aegrilactucae sp. nov. and Pseudomonas morbosilactucae sp. nov., pathogens causing bacterial rot of lettuce in Japan.</title>
        <authorList>
            <person name="Sawada H."/>
            <person name="Fujikawa T."/>
            <person name="Satou M."/>
        </authorList>
    </citation>
    <scope>NUCLEOTIDE SEQUENCE</scope>
    <source>
        <strain evidence="2">0166_1</strain>
    </source>
</reference>
<dbReference type="GO" id="GO:0000976">
    <property type="term" value="F:transcription cis-regulatory region binding"/>
    <property type="evidence" value="ECO:0007669"/>
    <property type="project" value="TreeGrafter"/>
</dbReference>
<dbReference type="GO" id="GO:0008270">
    <property type="term" value="F:zinc ion binding"/>
    <property type="evidence" value="ECO:0007669"/>
    <property type="project" value="TreeGrafter"/>
</dbReference>
<dbReference type="InterPro" id="IPR036388">
    <property type="entry name" value="WH-like_DNA-bd_sf"/>
</dbReference>
<dbReference type="InterPro" id="IPR036390">
    <property type="entry name" value="WH_DNA-bd_sf"/>
</dbReference>
<dbReference type="PANTHER" id="PTHR33202:SF7">
    <property type="entry name" value="FERRIC UPTAKE REGULATION PROTEIN"/>
    <property type="match status" value="1"/>
</dbReference>
<dbReference type="CDD" id="cd07153">
    <property type="entry name" value="Fur_like"/>
    <property type="match status" value="1"/>
</dbReference>
<dbReference type="Pfam" id="PF01475">
    <property type="entry name" value="FUR"/>
    <property type="match status" value="1"/>
</dbReference>
<comment type="cofactor">
    <cofactor evidence="1">
        <name>Zn(2+)</name>
        <dbReference type="ChEBI" id="CHEBI:29105"/>
    </cofactor>
    <text evidence="1">Binds 1 zinc ion per subunit.</text>
</comment>
<dbReference type="Gene3D" id="1.10.10.10">
    <property type="entry name" value="Winged helix-like DNA-binding domain superfamily/Winged helix DNA-binding domain"/>
    <property type="match status" value="1"/>
</dbReference>
<evidence type="ECO:0000313" key="3">
    <source>
        <dbReference type="Proteomes" id="UP001162834"/>
    </source>
</evidence>
<dbReference type="KEGG" id="sbae:DSM104329_00940"/>
<evidence type="ECO:0000256" key="1">
    <source>
        <dbReference type="PIRSR" id="PIRSR602481-1"/>
    </source>
</evidence>
<keyword evidence="1" id="KW-0862">Zinc</keyword>
<protein>
    <submittedName>
        <fullName evidence="2">Peroxide operon regulator</fullName>
    </submittedName>
</protein>
<name>A0A9E7BYN9_9ACTN</name>
<dbReference type="GO" id="GO:1900376">
    <property type="term" value="P:regulation of secondary metabolite biosynthetic process"/>
    <property type="evidence" value="ECO:0007669"/>
    <property type="project" value="TreeGrafter"/>
</dbReference>
<organism evidence="2 3">
    <name type="scientific">Capillimicrobium parvum</name>
    <dbReference type="NCBI Taxonomy" id="2884022"/>
    <lineage>
        <taxon>Bacteria</taxon>
        <taxon>Bacillati</taxon>
        <taxon>Actinomycetota</taxon>
        <taxon>Thermoleophilia</taxon>
        <taxon>Solirubrobacterales</taxon>
        <taxon>Capillimicrobiaceae</taxon>
        <taxon>Capillimicrobium</taxon>
    </lineage>
</organism>
<dbReference type="GO" id="GO:0045892">
    <property type="term" value="P:negative regulation of DNA-templated transcription"/>
    <property type="evidence" value="ECO:0007669"/>
    <property type="project" value="TreeGrafter"/>
</dbReference>
<gene>
    <name evidence="2" type="primary">perR_1</name>
    <name evidence="2" type="ORF">DSM104329_00940</name>
</gene>
<accession>A0A9E7BYN9</accession>
<feature type="binding site" evidence="1">
    <location>
        <position position="145"/>
    </location>
    <ligand>
        <name>Zn(2+)</name>
        <dbReference type="ChEBI" id="CHEBI:29105"/>
    </ligand>
</feature>
<evidence type="ECO:0000313" key="2">
    <source>
        <dbReference type="EMBL" id="UGS34561.1"/>
    </source>
</evidence>
<proteinExistence type="predicted"/>
<dbReference type="Proteomes" id="UP001162834">
    <property type="component" value="Chromosome"/>
</dbReference>
<dbReference type="AlphaFoldDB" id="A0A9E7BYN9"/>
<keyword evidence="1" id="KW-0479">Metal-binding</keyword>